<dbReference type="EnsemblMetazoa" id="CJA36067.1">
    <property type="protein sequence ID" value="CJA36067.1"/>
    <property type="gene ID" value="WBGene00211914"/>
</dbReference>
<keyword evidence="3" id="KW-1185">Reference proteome</keyword>
<dbReference type="AlphaFoldDB" id="A0A8R1ELJ8"/>
<evidence type="ECO:0000313" key="3">
    <source>
        <dbReference type="Proteomes" id="UP000005237"/>
    </source>
</evidence>
<organism evidence="2 3">
    <name type="scientific">Caenorhabditis japonica</name>
    <dbReference type="NCBI Taxonomy" id="281687"/>
    <lineage>
        <taxon>Eukaryota</taxon>
        <taxon>Metazoa</taxon>
        <taxon>Ecdysozoa</taxon>
        <taxon>Nematoda</taxon>
        <taxon>Chromadorea</taxon>
        <taxon>Rhabditida</taxon>
        <taxon>Rhabditina</taxon>
        <taxon>Rhabditomorpha</taxon>
        <taxon>Rhabditoidea</taxon>
        <taxon>Rhabditidae</taxon>
        <taxon>Peloderinae</taxon>
        <taxon>Caenorhabditis</taxon>
    </lineage>
</organism>
<dbReference type="Proteomes" id="UP000005237">
    <property type="component" value="Unassembled WGS sequence"/>
</dbReference>
<evidence type="ECO:0000313" key="2">
    <source>
        <dbReference type="EnsemblMetazoa" id="CJA36067.1"/>
    </source>
</evidence>
<evidence type="ECO:0000256" key="1">
    <source>
        <dbReference type="SAM" id="MobiDB-lite"/>
    </source>
</evidence>
<proteinExistence type="predicted"/>
<reference evidence="3" key="1">
    <citation type="submission" date="2010-08" db="EMBL/GenBank/DDBJ databases">
        <authorList>
            <consortium name="Caenorhabditis japonica Sequencing Consortium"/>
            <person name="Wilson R.K."/>
        </authorList>
    </citation>
    <scope>NUCLEOTIDE SEQUENCE [LARGE SCALE GENOMIC DNA]</scope>
    <source>
        <strain evidence="3">DF5081</strain>
    </source>
</reference>
<accession>A0A8R1ELJ8</accession>
<sequence>MPPVHPEVRTNADRKDDSSAPMQVSSGAFPTALPECAQRRKPADHVRKHPPPLAESWSRDTPFDIESTAGETTHCKVLTMDQNPTHLAISARAITGLDLQDLLGNEVFVSQDSDYAVHDLRNFPTVNKAFPLTKKHHAYHYMPALFGGRPIEQSEVIAPPITTERGVALTREQAEFAAIRSLERSLTFMPPSFCLHHSVCLPP</sequence>
<name>A0A8R1ELJ8_CAEJA</name>
<feature type="region of interest" description="Disordered" evidence="1">
    <location>
        <begin position="1"/>
        <end position="60"/>
    </location>
</feature>
<protein>
    <submittedName>
        <fullName evidence="2">Uncharacterized protein</fullName>
    </submittedName>
</protein>
<reference evidence="2" key="2">
    <citation type="submission" date="2022-06" db="UniProtKB">
        <authorList>
            <consortium name="EnsemblMetazoa"/>
        </authorList>
    </citation>
    <scope>IDENTIFICATION</scope>
    <source>
        <strain evidence="2">DF5081</strain>
    </source>
</reference>
<feature type="compositionally biased region" description="Basic and acidic residues" evidence="1">
    <location>
        <begin position="1"/>
        <end position="18"/>
    </location>
</feature>